<reference evidence="1 2" key="1">
    <citation type="submission" date="2021-03" db="EMBL/GenBank/DDBJ databases">
        <title>Sequencing the genomes of 1000 actinobacteria strains.</title>
        <authorList>
            <person name="Klenk H.-P."/>
        </authorList>
    </citation>
    <scope>NUCLEOTIDE SEQUENCE [LARGE SCALE GENOMIC DNA]</scope>
    <source>
        <strain evidence="1 2">DSM 46713</strain>
    </source>
</reference>
<gene>
    <name evidence="1" type="ORF">JOF57_001920</name>
</gene>
<dbReference type="SUPFAM" id="SSF50494">
    <property type="entry name" value="Trypsin-like serine proteases"/>
    <property type="match status" value="1"/>
</dbReference>
<evidence type="ECO:0000313" key="2">
    <source>
        <dbReference type="Proteomes" id="UP000694460"/>
    </source>
</evidence>
<dbReference type="RefSeq" id="WP_019348816.1">
    <property type="nucleotide sequence ID" value="NZ_JAGIOP010000002.1"/>
</dbReference>
<protein>
    <recommendedName>
        <fullName evidence="3">Trypsin domain-containing protein</fullName>
    </recommendedName>
</protein>
<comment type="caution">
    <text evidence="1">The sequence shown here is derived from an EMBL/GenBank/DDBJ whole genome shotgun (WGS) entry which is preliminary data.</text>
</comment>
<sequence>MATVAPAGADPLPGGPWVAIAGVHGASQPVEVTAADYPQPGITIASQVDETEAQNCTVSWPIVATTDDPGYLTAGHCMAAKSAPLWMYTAMNKSAREQLPPLQSYDRGYDRDGVYHDAAVFFLSASQQQGPYGVEIAPGVRLRGVLGVDAVRSLPAGTPMCMNGARSGLTCGPLVRATSIQVRWGGSAVHGDSGAPVFVVDERGEAMAVGMLAYGPTDTDNYVTYLAPVLKRMGLRLVVDNDAKGTDR</sequence>
<dbReference type="EMBL" id="JAGIOP010000002">
    <property type="protein sequence ID" value="MBP2452007.1"/>
    <property type="molecule type" value="Genomic_DNA"/>
</dbReference>
<accession>A0ABS4ZR78</accession>
<organism evidence="1 2">
    <name type="scientific">Mycolicibacterium lutetiense</name>
    <dbReference type="NCBI Taxonomy" id="1641992"/>
    <lineage>
        <taxon>Bacteria</taxon>
        <taxon>Bacillati</taxon>
        <taxon>Actinomycetota</taxon>
        <taxon>Actinomycetes</taxon>
        <taxon>Mycobacteriales</taxon>
        <taxon>Mycobacteriaceae</taxon>
        <taxon>Mycolicibacterium</taxon>
    </lineage>
</organism>
<dbReference type="InterPro" id="IPR043504">
    <property type="entry name" value="Peptidase_S1_PA_chymotrypsin"/>
</dbReference>
<dbReference type="Gene3D" id="2.40.10.10">
    <property type="entry name" value="Trypsin-like serine proteases"/>
    <property type="match status" value="2"/>
</dbReference>
<evidence type="ECO:0008006" key="3">
    <source>
        <dbReference type="Google" id="ProtNLM"/>
    </source>
</evidence>
<dbReference type="InterPro" id="IPR009003">
    <property type="entry name" value="Peptidase_S1_PA"/>
</dbReference>
<name>A0ABS4ZR78_9MYCO</name>
<dbReference type="PROSITE" id="PS00134">
    <property type="entry name" value="TRYPSIN_HIS"/>
    <property type="match status" value="1"/>
</dbReference>
<dbReference type="InterPro" id="IPR018114">
    <property type="entry name" value="TRYPSIN_HIS"/>
</dbReference>
<proteinExistence type="predicted"/>
<keyword evidence="2" id="KW-1185">Reference proteome</keyword>
<evidence type="ECO:0000313" key="1">
    <source>
        <dbReference type="EMBL" id="MBP2452007.1"/>
    </source>
</evidence>
<dbReference type="Proteomes" id="UP000694460">
    <property type="component" value="Unassembled WGS sequence"/>
</dbReference>